<sequence length="129" mass="14194">MNGSTWPDAEDLLHLLAEWTGHDDGVRDAGILVAVASRPNAEMLGTVVYTTVVEQSAALLHSAVAWRPLQLWNSGLGWGATYGLLARNGFDLAITPWEQMMITDEIERGELDSVGSLADRLTPFLRLRY</sequence>
<name>A0ABS2AAQ6_9ACTN</name>
<gene>
    <name evidence="1" type="ORF">JIG36_15210</name>
</gene>
<dbReference type="RefSeq" id="WP_203376936.1">
    <property type="nucleotide sequence ID" value="NZ_JAENHP010000004.1"/>
</dbReference>
<organism evidence="1 2">
    <name type="scientific">Paractinoplanes ovalisporus</name>
    <dbReference type="NCBI Taxonomy" id="2810368"/>
    <lineage>
        <taxon>Bacteria</taxon>
        <taxon>Bacillati</taxon>
        <taxon>Actinomycetota</taxon>
        <taxon>Actinomycetes</taxon>
        <taxon>Micromonosporales</taxon>
        <taxon>Micromonosporaceae</taxon>
        <taxon>Paractinoplanes</taxon>
    </lineage>
</organism>
<comment type="caution">
    <text evidence="1">The sequence shown here is derived from an EMBL/GenBank/DDBJ whole genome shotgun (WGS) entry which is preliminary data.</text>
</comment>
<protein>
    <submittedName>
        <fullName evidence="1">Uncharacterized protein</fullName>
    </submittedName>
</protein>
<dbReference type="EMBL" id="JAENHP010000004">
    <property type="protein sequence ID" value="MBM2616906.1"/>
    <property type="molecule type" value="Genomic_DNA"/>
</dbReference>
<keyword evidence="2" id="KW-1185">Reference proteome</keyword>
<accession>A0ABS2AAQ6</accession>
<dbReference type="Proteomes" id="UP000632138">
    <property type="component" value="Unassembled WGS sequence"/>
</dbReference>
<proteinExistence type="predicted"/>
<evidence type="ECO:0000313" key="1">
    <source>
        <dbReference type="EMBL" id="MBM2616906.1"/>
    </source>
</evidence>
<reference evidence="1 2" key="1">
    <citation type="submission" date="2021-01" db="EMBL/GenBank/DDBJ databases">
        <title>Actinoplanes sp. nov. LDG1-06 isolated from lichen.</title>
        <authorList>
            <person name="Saeng-In P."/>
            <person name="Phongsopitanun W."/>
            <person name="Kanchanasin P."/>
            <person name="Yuki M."/>
            <person name="Kudo T."/>
            <person name="Ohkuma M."/>
            <person name="Tanasupawat S."/>
        </authorList>
    </citation>
    <scope>NUCLEOTIDE SEQUENCE [LARGE SCALE GENOMIC DNA]</scope>
    <source>
        <strain evidence="1 2">LDG1-06</strain>
    </source>
</reference>
<evidence type="ECO:0000313" key="2">
    <source>
        <dbReference type="Proteomes" id="UP000632138"/>
    </source>
</evidence>